<gene>
    <name evidence="1" type="ORF">Ade02nite_19860</name>
</gene>
<protein>
    <recommendedName>
        <fullName evidence="3">Minor tail protein</fullName>
    </recommendedName>
</protein>
<dbReference type="RefSeq" id="WP_203761269.1">
    <property type="nucleotide sequence ID" value="NZ_BAAABO010000029.1"/>
</dbReference>
<keyword evidence="2" id="KW-1185">Reference proteome</keyword>
<dbReference type="Proteomes" id="UP000609879">
    <property type="component" value="Unassembled WGS sequence"/>
</dbReference>
<evidence type="ECO:0008006" key="3">
    <source>
        <dbReference type="Google" id="ProtNLM"/>
    </source>
</evidence>
<evidence type="ECO:0000313" key="2">
    <source>
        <dbReference type="Proteomes" id="UP000609879"/>
    </source>
</evidence>
<dbReference type="EMBL" id="BOMI01000033">
    <property type="protein sequence ID" value="GID73345.1"/>
    <property type="molecule type" value="Genomic_DNA"/>
</dbReference>
<evidence type="ECO:0000313" key="1">
    <source>
        <dbReference type="EMBL" id="GID73345.1"/>
    </source>
</evidence>
<sequence length="941" mass="99969">MPYPDEDLEITAAAAFGADLTADPDTWEWTDLSDRVLADSQLNISCGLVVGQGNRRTASCTGLRLLNDDGWLTHDHPVSPWWPYVDQGTPLRVSIRTDSSTWIGDTFTRNVASGWGVADTGNSWIGSTGFSVNGTTGLATHSAVNTIRGIRVNRPHRDIDVTVTFSVPAVAAGASVMVGPMLRGGPSSTDYVWPLLDLSTAGQVRLALWTNVASSVTQAVAPIATGLTYAGGTLLRMRVEYIGRRLRAKVWLAAGSEPGAWALDTTVTHQAGGDTYFGIFSWLRFGNTNTLPYVISVDNLTVQQPRYPRVEGYIADVRNRFVPAADGATHSVAEIDISGVGGRLERKTADPLSPQRRSMEKFLDPAPVDYWPLEDKKASLSAAHAYPGGTPMTVSGVVQFEVDLGVTDDVLLSRYGSKALCSVATGGKLTAPTSLAGAVGPWCVSITTDVFARLVPSTTEIRIAEWTTPGSAIGRWALVCTATGHAVRAYATDGTVTEVAVAAENFAVTISYDVTAQQNGGNIDVTLRYNGGVFATGSIAGVCAQPTRVTINPDMRNTTLATTVAGLRFTVGHLAVRDVASPALPAYTATAAAVASYQGWAREAVHERVGRLAGVEENLPFRLLATPDASSLVLLNTQQEGGTVDLVEAAAEADSGSLLLEEEFGYVFLPRSARLNAPVDLTVDMTTYARSQSTEPGDVLQPRLGARGPNYWTVERRDGSQAVAAADQALRDRRGTVPDKVTLDLLRDSDCGPHAQWRTHITAGGTGPNYPGMSIELHANPGLIDDYLLCRIGSRVQRLNQPTIAGLDTIDQVVDGMSEQIVSRQAGGPAWTATFDTSPASVWQPGVWDGPGLLWTSDRTELAAGVTTTATSWSIDSNGDPWTTGAVSLRAQVGREEVLITNITGAGSSWTFTVVRSVNTVVTAHSAGEALTLLDTGFWAL</sequence>
<proteinExistence type="predicted"/>
<accession>A0ABQ3Y031</accession>
<organism evidence="1 2">
    <name type="scientific">Paractinoplanes deccanensis</name>
    <dbReference type="NCBI Taxonomy" id="113561"/>
    <lineage>
        <taxon>Bacteria</taxon>
        <taxon>Bacillati</taxon>
        <taxon>Actinomycetota</taxon>
        <taxon>Actinomycetes</taxon>
        <taxon>Micromonosporales</taxon>
        <taxon>Micromonosporaceae</taxon>
        <taxon>Paractinoplanes</taxon>
    </lineage>
</organism>
<reference evidence="1 2" key="1">
    <citation type="submission" date="2021-01" db="EMBL/GenBank/DDBJ databases">
        <title>Whole genome shotgun sequence of Actinoplanes deccanensis NBRC 13994.</title>
        <authorList>
            <person name="Komaki H."/>
            <person name="Tamura T."/>
        </authorList>
    </citation>
    <scope>NUCLEOTIDE SEQUENCE [LARGE SCALE GENOMIC DNA]</scope>
    <source>
        <strain evidence="1 2">NBRC 13994</strain>
    </source>
</reference>
<comment type="caution">
    <text evidence="1">The sequence shown here is derived from an EMBL/GenBank/DDBJ whole genome shotgun (WGS) entry which is preliminary data.</text>
</comment>
<name>A0ABQ3Y031_9ACTN</name>